<keyword evidence="2" id="KW-1185">Reference proteome</keyword>
<name>A0AAV2QJN2_MEGNR</name>
<dbReference type="EMBL" id="CAXKWB010008079">
    <property type="protein sequence ID" value="CAL4089552.1"/>
    <property type="molecule type" value="Genomic_DNA"/>
</dbReference>
<evidence type="ECO:0000313" key="1">
    <source>
        <dbReference type="EMBL" id="CAL4089552.1"/>
    </source>
</evidence>
<dbReference type="Proteomes" id="UP001497623">
    <property type="component" value="Unassembled WGS sequence"/>
</dbReference>
<proteinExistence type="predicted"/>
<evidence type="ECO:0000313" key="2">
    <source>
        <dbReference type="Proteomes" id="UP001497623"/>
    </source>
</evidence>
<gene>
    <name evidence="1" type="ORF">MNOR_LOCUS13835</name>
</gene>
<dbReference type="AlphaFoldDB" id="A0AAV2QJN2"/>
<accession>A0AAV2QJN2</accession>
<comment type="caution">
    <text evidence="1">The sequence shown here is derived from an EMBL/GenBank/DDBJ whole genome shotgun (WGS) entry which is preliminary data.</text>
</comment>
<reference evidence="1 2" key="1">
    <citation type="submission" date="2024-05" db="EMBL/GenBank/DDBJ databases">
        <authorList>
            <person name="Wallberg A."/>
        </authorList>
    </citation>
    <scope>NUCLEOTIDE SEQUENCE [LARGE SCALE GENOMIC DNA]</scope>
</reference>
<organism evidence="1 2">
    <name type="scientific">Meganyctiphanes norvegica</name>
    <name type="common">Northern krill</name>
    <name type="synonym">Thysanopoda norvegica</name>
    <dbReference type="NCBI Taxonomy" id="48144"/>
    <lineage>
        <taxon>Eukaryota</taxon>
        <taxon>Metazoa</taxon>
        <taxon>Ecdysozoa</taxon>
        <taxon>Arthropoda</taxon>
        <taxon>Crustacea</taxon>
        <taxon>Multicrustacea</taxon>
        <taxon>Malacostraca</taxon>
        <taxon>Eumalacostraca</taxon>
        <taxon>Eucarida</taxon>
        <taxon>Euphausiacea</taxon>
        <taxon>Euphausiidae</taxon>
        <taxon>Meganyctiphanes</taxon>
    </lineage>
</organism>
<protein>
    <submittedName>
        <fullName evidence="1">Uncharacterized protein</fullName>
    </submittedName>
</protein>
<sequence length="315" mass="36373">MVVWCDCFVYDESRFTGMKIMKLDKKTLCGKRENAISILQQRKQVINDFIIVIQEEIATIVTRNQMKYAKKYQIPPDENCEDCKSLDYKARPVISVTHSYENATEEDMVEWIEIFETPKVTMCNIDYVINPENNSKSAYKEIVKMIMATQLQCSCEPQDVPLLRQALHRKTAKKNQDNCVTSSTQNCLTSSTQNCLTSSTQNCVTSGTQNCVTSGTKNCVTSLFKPASRIYNARCRKYRDRMDDFLLSLTIKKKKKKFVKKKVFKRRNDIICGKTPPSSRTSKYPHRDNIVHTNYDKRNARKNQRYTSTPPCPGL</sequence>